<dbReference type="InterPro" id="IPR029063">
    <property type="entry name" value="SAM-dependent_MTases_sf"/>
</dbReference>
<evidence type="ECO:0000256" key="4">
    <source>
        <dbReference type="RuleBase" id="RU362026"/>
    </source>
</evidence>
<dbReference type="InterPro" id="IPR001091">
    <property type="entry name" value="RM_Methyltransferase"/>
</dbReference>
<evidence type="ECO:0000313" key="8">
    <source>
        <dbReference type="Proteomes" id="UP001058553"/>
    </source>
</evidence>
<dbReference type="RefSeq" id="WP_259825647.1">
    <property type="nucleotide sequence ID" value="NZ_CP103445.1"/>
</dbReference>
<sequence>MKNTGYLSSCELINADSLVYIKTLPDNSIDLIATDPPYYRVKDCAWDRQWDTVTDYLAWLDEFLAEFWRVLKPNGSLYLFCGSKLAADTEILVRQRMQVLSAVTWAKPNGTWLRQNKASLRAFFPATERIIFAGHYGAEGFAKGQAGYASKCAALKGDVFAPLTDYFITARASLGVTAKEINEATGRQMCSHWFSRSQWQLPNREQYESLQRLFASIAKAKGLHSTLDNDYSGLAENYATLQQDYRLLRKQFDELRQQYEALRRPFSVTADVPYTDVWTFRPVASYAGKHPCEKPAELMEHIITSSSRPGDVVADFFMGSGATVKAALKHGRSAIGVELEEERFFQTKAEIG</sequence>
<keyword evidence="5" id="KW-0175">Coiled coil</keyword>
<feature type="coiled-coil region" evidence="5">
    <location>
        <begin position="231"/>
        <end position="258"/>
    </location>
</feature>
<dbReference type="PROSITE" id="PS00092">
    <property type="entry name" value="N6_MTASE"/>
    <property type="match status" value="1"/>
</dbReference>
<gene>
    <name evidence="7" type="ORF">NYP84_09725</name>
</gene>
<accession>A0ABY5X4H1</accession>
<comment type="similarity">
    <text evidence="1 4">Belongs to the N(4)/N(6)-methyltransferase family.</text>
</comment>
<evidence type="ECO:0000256" key="3">
    <source>
        <dbReference type="ARBA" id="ARBA00022679"/>
    </source>
</evidence>
<evidence type="ECO:0000256" key="5">
    <source>
        <dbReference type="SAM" id="Coils"/>
    </source>
</evidence>
<dbReference type="Proteomes" id="UP001058553">
    <property type="component" value="Chromosome"/>
</dbReference>
<dbReference type="Pfam" id="PF01555">
    <property type="entry name" value="N6_N4_Mtase"/>
    <property type="match status" value="1"/>
</dbReference>
<evidence type="ECO:0000259" key="6">
    <source>
        <dbReference type="Pfam" id="PF01555"/>
    </source>
</evidence>
<keyword evidence="3" id="KW-0808">Transferase</keyword>
<evidence type="ECO:0000256" key="1">
    <source>
        <dbReference type="ARBA" id="ARBA00006594"/>
    </source>
</evidence>
<evidence type="ECO:0000313" key="7">
    <source>
        <dbReference type="EMBL" id="UWS31958.1"/>
    </source>
</evidence>
<dbReference type="PRINTS" id="PR00508">
    <property type="entry name" value="S21N4MTFRASE"/>
</dbReference>
<evidence type="ECO:0000256" key="2">
    <source>
        <dbReference type="ARBA" id="ARBA00022603"/>
    </source>
</evidence>
<keyword evidence="2" id="KW-0489">Methyltransferase</keyword>
<dbReference type="InterPro" id="IPR002941">
    <property type="entry name" value="DNA_methylase_N4/N6"/>
</dbReference>
<feature type="domain" description="DNA methylase N-4/N-6" evidence="6">
    <location>
        <begin position="29"/>
        <end position="344"/>
    </location>
</feature>
<protein>
    <recommendedName>
        <fullName evidence="4">Methyltransferase</fullName>
        <ecNumber evidence="4">2.1.1.-</ecNumber>
    </recommendedName>
</protein>
<dbReference type="SUPFAM" id="SSF53335">
    <property type="entry name" value="S-adenosyl-L-methionine-dependent methyltransferases"/>
    <property type="match status" value="1"/>
</dbReference>
<dbReference type="Gene3D" id="3.40.50.150">
    <property type="entry name" value="Vaccinia Virus protein VP39"/>
    <property type="match status" value="2"/>
</dbReference>
<name>A0ABY5X4H1_ERWPY</name>
<organism evidence="7 8">
    <name type="scientific">Erwinia pyrifoliae</name>
    <dbReference type="NCBI Taxonomy" id="79967"/>
    <lineage>
        <taxon>Bacteria</taxon>
        <taxon>Pseudomonadati</taxon>
        <taxon>Pseudomonadota</taxon>
        <taxon>Gammaproteobacteria</taxon>
        <taxon>Enterobacterales</taxon>
        <taxon>Erwiniaceae</taxon>
        <taxon>Erwinia</taxon>
    </lineage>
</organism>
<dbReference type="InterPro" id="IPR002052">
    <property type="entry name" value="DNA_methylase_N6_adenine_CS"/>
</dbReference>
<keyword evidence="8" id="KW-1185">Reference proteome</keyword>
<reference evidence="7" key="1">
    <citation type="submission" date="2022-07" db="EMBL/GenBank/DDBJ databases">
        <title>Genetic diversity of Erwinia pyrifoliae.</title>
        <authorList>
            <person name="Park D.S."/>
            <person name="Ham H."/>
        </authorList>
    </citation>
    <scope>NUCLEOTIDE SEQUENCE</scope>
    <source>
        <strain evidence="7">CP201486</strain>
    </source>
</reference>
<dbReference type="EC" id="2.1.1.-" evidence="4"/>
<proteinExistence type="inferred from homology"/>
<dbReference type="EMBL" id="CP103445">
    <property type="protein sequence ID" value="UWS31958.1"/>
    <property type="molecule type" value="Genomic_DNA"/>
</dbReference>